<evidence type="ECO:0000313" key="2">
    <source>
        <dbReference type="Proteomes" id="UP000828390"/>
    </source>
</evidence>
<proteinExistence type="predicted"/>
<dbReference type="AlphaFoldDB" id="A0A9D4HJ64"/>
<keyword evidence="2" id="KW-1185">Reference proteome</keyword>
<name>A0A9D4HJ64_DREPO</name>
<evidence type="ECO:0000313" key="1">
    <source>
        <dbReference type="EMBL" id="KAH3720602.1"/>
    </source>
</evidence>
<dbReference type="Proteomes" id="UP000828390">
    <property type="component" value="Unassembled WGS sequence"/>
</dbReference>
<organism evidence="1 2">
    <name type="scientific">Dreissena polymorpha</name>
    <name type="common">Zebra mussel</name>
    <name type="synonym">Mytilus polymorpha</name>
    <dbReference type="NCBI Taxonomy" id="45954"/>
    <lineage>
        <taxon>Eukaryota</taxon>
        <taxon>Metazoa</taxon>
        <taxon>Spiralia</taxon>
        <taxon>Lophotrochozoa</taxon>
        <taxon>Mollusca</taxon>
        <taxon>Bivalvia</taxon>
        <taxon>Autobranchia</taxon>
        <taxon>Heteroconchia</taxon>
        <taxon>Euheterodonta</taxon>
        <taxon>Imparidentia</taxon>
        <taxon>Neoheterodontei</taxon>
        <taxon>Myida</taxon>
        <taxon>Dreissenoidea</taxon>
        <taxon>Dreissenidae</taxon>
        <taxon>Dreissena</taxon>
    </lineage>
</organism>
<dbReference type="EMBL" id="JAIWYP010000013">
    <property type="protein sequence ID" value="KAH3720602.1"/>
    <property type="molecule type" value="Genomic_DNA"/>
</dbReference>
<reference evidence="1" key="2">
    <citation type="submission" date="2020-11" db="EMBL/GenBank/DDBJ databases">
        <authorList>
            <person name="McCartney M.A."/>
            <person name="Auch B."/>
            <person name="Kono T."/>
            <person name="Mallez S."/>
            <person name="Becker A."/>
            <person name="Gohl D.M."/>
            <person name="Silverstein K.A.T."/>
            <person name="Koren S."/>
            <person name="Bechman K.B."/>
            <person name="Herman A."/>
            <person name="Abrahante J.E."/>
            <person name="Garbe J."/>
        </authorList>
    </citation>
    <scope>NUCLEOTIDE SEQUENCE</scope>
    <source>
        <strain evidence="1">Duluth1</strain>
        <tissue evidence="1">Whole animal</tissue>
    </source>
</reference>
<reference evidence="1" key="1">
    <citation type="journal article" date="2019" name="bioRxiv">
        <title>The Genome of the Zebra Mussel, Dreissena polymorpha: A Resource for Invasive Species Research.</title>
        <authorList>
            <person name="McCartney M.A."/>
            <person name="Auch B."/>
            <person name="Kono T."/>
            <person name="Mallez S."/>
            <person name="Zhang Y."/>
            <person name="Obille A."/>
            <person name="Becker A."/>
            <person name="Abrahante J.E."/>
            <person name="Garbe J."/>
            <person name="Badalamenti J.P."/>
            <person name="Herman A."/>
            <person name="Mangelson H."/>
            <person name="Liachko I."/>
            <person name="Sullivan S."/>
            <person name="Sone E.D."/>
            <person name="Koren S."/>
            <person name="Silverstein K.A.T."/>
            <person name="Beckman K.B."/>
            <person name="Gohl D.M."/>
        </authorList>
    </citation>
    <scope>NUCLEOTIDE SEQUENCE</scope>
    <source>
        <strain evidence="1">Duluth1</strain>
        <tissue evidence="1">Whole animal</tissue>
    </source>
</reference>
<sequence>MQHNQCVQQISGLHFDFKGQHITDIRNSVQLWNHVWYVTAQCWLAKGYWNKQRDSTLHSHFNLSAMMEQYIRFPESRHELKIIAYGFHE</sequence>
<protein>
    <submittedName>
        <fullName evidence="1">Uncharacterized protein</fullName>
    </submittedName>
</protein>
<accession>A0A9D4HJ64</accession>
<gene>
    <name evidence="1" type="ORF">DPMN_063502</name>
</gene>
<comment type="caution">
    <text evidence="1">The sequence shown here is derived from an EMBL/GenBank/DDBJ whole genome shotgun (WGS) entry which is preliminary data.</text>
</comment>